<dbReference type="SUPFAM" id="SSF51735">
    <property type="entry name" value="NAD(P)-binding Rossmann-fold domains"/>
    <property type="match status" value="1"/>
</dbReference>
<reference evidence="2 3" key="1">
    <citation type="submission" date="2019-12" db="EMBL/GenBank/DDBJ databases">
        <title>Isolation and characterization of three novel carbon monoxide-oxidizing members of Halobacteria from salione crusts and soils.</title>
        <authorList>
            <person name="Myers M.R."/>
            <person name="King G.M."/>
        </authorList>
    </citation>
    <scope>NUCLEOTIDE SEQUENCE [LARGE SCALE GENOMIC DNA]</scope>
    <source>
        <strain evidence="2 3">WSA2</strain>
    </source>
</reference>
<dbReference type="EMBL" id="WUUS01000003">
    <property type="protein sequence ID" value="MXR40781.1"/>
    <property type="molecule type" value="Genomic_DNA"/>
</dbReference>
<keyword evidence="2" id="KW-0560">Oxidoreductase</keyword>
<proteinExistence type="predicted"/>
<dbReference type="Proteomes" id="UP000437065">
    <property type="component" value="Unassembled WGS sequence"/>
</dbReference>
<dbReference type="InterPro" id="IPR029903">
    <property type="entry name" value="RmlD-like-bd"/>
</dbReference>
<dbReference type="AlphaFoldDB" id="A0A6B0SVU3"/>
<name>A0A6B0SVU3_9EURY</name>
<dbReference type="InterPro" id="IPR005913">
    <property type="entry name" value="dTDP_dehydrorham_reduct"/>
</dbReference>
<comment type="caution">
    <text evidence="2">The sequence shown here is derived from an EMBL/GenBank/DDBJ whole genome shotgun (WGS) entry which is preliminary data.</text>
</comment>
<dbReference type="EC" id="1.1.1.133" evidence="2"/>
<dbReference type="Gene3D" id="3.40.50.720">
    <property type="entry name" value="NAD(P)-binding Rossmann-like Domain"/>
    <property type="match status" value="1"/>
</dbReference>
<dbReference type="PANTHER" id="PTHR10491">
    <property type="entry name" value="DTDP-4-DEHYDRORHAMNOSE REDUCTASE"/>
    <property type="match status" value="1"/>
</dbReference>
<evidence type="ECO:0000313" key="3">
    <source>
        <dbReference type="Proteomes" id="UP000437065"/>
    </source>
</evidence>
<dbReference type="RefSeq" id="WP_159664251.1">
    <property type="nucleotide sequence ID" value="NZ_WUUS01000003.1"/>
</dbReference>
<evidence type="ECO:0000259" key="1">
    <source>
        <dbReference type="Pfam" id="PF04321"/>
    </source>
</evidence>
<dbReference type="NCBIfam" id="TIGR01214">
    <property type="entry name" value="rmlD"/>
    <property type="match status" value="1"/>
</dbReference>
<gene>
    <name evidence="2" type="primary">rfbD</name>
    <name evidence="2" type="ORF">GRX01_05420</name>
</gene>
<dbReference type="GO" id="GO:0008831">
    <property type="term" value="F:dTDP-4-dehydrorhamnose reductase activity"/>
    <property type="evidence" value="ECO:0007669"/>
    <property type="project" value="UniProtKB-EC"/>
</dbReference>
<dbReference type="CDD" id="cd05254">
    <property type="entry name" value="dTDP_HR_like_SDR_e"/>
    <property type="match status" value="1"/>
</dbReference>
<dbReference type="PANTHER" id="PTHR10491:SF4">
    <property type="entry name" value="METHIONINE ADENOSYLTRANSFERASE 2 SUBUNIT BETA"/>
    <property type="match status" value="1"/>
</dbReference>
<evidence type="ECO:0000313" key="2">
    <source>
        <dbReference type="EMBL" id="MXR40781.1"/>
    </source>
</evidence>
<accession>A0A6B0SVU3</accession>
<dbReference type="InterPro" id="IPR036291">
    <property type="entry name" value="NAD(P)-bd_dom_sf"/>
</dbReference>
<dbReference type="Pfam" id="PF04321">
    <property type="entry name" value="RmlD_sub_bind"/>
    <property type="match status" value="1"/>
</dbReference>
<protein>
    <submittedName>
        <fullName evidence="2">dTDP-4-dehydrorhamnose reductase</fullName>
        <ecNumber evidence="2">1.1.1.133</ecNumber>
    </submittedName>
</protein>
<sequence length="296" mass="32015">MRSLVVGANGLLGSAVVHAARQRDWTVFGTYHSTSPAFDIPLTQFDLRDHGSFVDVLVDYDPDVVINCAAMTDVDGCEGSPEQADILNGQAPGALAAHCEEAGIQFVHVSTDYVFDGTSRTPYREDSEPAPVQVYGASKLAGERSVRREHEAALITRLSFVWGIHRGREELTGFPAWVREQIRSGESVPLFTDQWVTPTRAGQAADTLLDLIESGETGLYHVACPSCVTPFEFGSAIADALGTGEELLEEGSVADVQRDASRPTYSCLDMSRVEEALGRPQPTLRDDIAAVGNAFR</sequence>
<organism evidence="2 3">
    <name type="scientific">Halobaculum saliterrae</name>
    <dbReference type="NCBI Taxonomy" id="2073113"/>
    <lineage>
        <taxon>Archaea</taxon>
        <taxon>Methanobacteriati</taxon>
        <taxon>Methanobacteriota</taxon>
        <taxon>Stenosarchaea group</taxon>
        <taxon>Halobacteria</taxon>
        <taxon>Halobacteriales</taxon>
        <taxon>Haloferacaceae</taxon>
        <taxon>Halobaculum</taxon>
    </lineage>
</organism>
<dbReference type="OrthoDB" id="4907at2157"/>
<keyword evidence="3" id="KW-1185">Reference proteome</keyword>
<feature type="domain" description="RmlD-like substrate binding" evidence="1">
    <location>
        <begin position="1"/>
        <end position="292"/>
    </location>
</feature>